<comment type="caution">
    <text evidence="2">The sequence shown here is derived from an EMBL/GenBank/DDBJ whole genome shotgun (WGS) entry which is preliminary data.</text>
</comment>
<feature type="compositionally biased region" description="Polar residues" evidence="1">
    <location>
        <begin position="97"/>
        <end position="113"/>
    </location>
</feature>
<name>A0A4S2JX82_9HYME</name>
<dbReference type="EMBL" id="QBLH01003278">
    <property type="protein sequence ID" value="TGZ40376.1"/>
    <property type="molecule type" value="Genomic_DNA"/>
</dbReference>
<dbReference type="Proteomes" id="UP000310200">
    <property type="component" value="Unassembled WGS sequence"/>
</dbReference>
<reference evidence="2 3" key="1">
    <citation type="journal article" date="2019" name="Philos. Trans. R. Soc. Lond., B, Biol. Sci.">
        <title>Ant behaviour and brain gene expression of defending hosts depend on the ecological success of the intruding social parasite.</title>
        <authorList>
            <person name="Kaur R."/>
            <person name="Stoldt M."/>
            <person name="Jongepier E."/>
            <person name="Feldmeyer B."/>
            <person name="Menzel F."/>
            <person name="Bornberg-Bauer E."/>
            <person name="Foitzik S."/>
        </authorList>
    </citation>
    <scope>NUCLEOTIDE SEQUENCE [LARGE SCALE GENOMIC DNA]</scope>
    <source>
        <tissue evidence="2">Whole body</tissue>
    </source>
</reference>
<feature type="region of interest" description="Disordered" evidence="1">
    <location>
        <begin position="74"/>
        <end position="123"/>
    </location>
</feature>
<evidence type="ECO:0000313" key="3">
    <source>
        <dbReference type="Proteomes" id="UP000310200"/>
    </source>
</evidence>
<evidence type="ECO:0000256" key="1">
    <source>
        <dbReference type="SAM" id="MobiDB-lite"/>
    </source>
</evidence>
<organism evidence="2 3">
    <name type="scientific">Temnothorax longispinosus</name>
    <dbReference type="NCBI Taxonomy" id="300112"/>
    <lineage>
        <taxon>Eukaryota</taxon>
        <taxon>Metazoa</taxon>
        <taxon>Ecdysozoa</taxon>
        <taxon>Arthropoda</taxon>
        <taxon>Hexapoda</taxon>
        <taxon>Insecta</taxon>
        <taxon>Pterygota</taxon>
        <taxon>Neoptera</taxon>
        <taxon>Endopterygota</taxon>
        <taxon>Hymenoptera</taxon>
        <taxon>Apocrita</taxon>
        <taxon>Aculeata</taxon>
        <taxon>Formicoidea</taxon>
        <taxon>Formicidae</taxon>
        <taxon>Myrmicinae</taxon>
        <taxon>Temnothorax</taxon>
    </lineage>
</organism>
<protein>
    <submittedName>
        <fullName evidence="2">Uncharacterized protein</fullName>
    </submittedName>
</protein>
<gene>
    <name evidence="2" type="ORF">DBV15_07536</name>
</gene>
<keyword evidence="3" id="KW-1185">Reference proteome</keyword>
<evidence type="ECO:0000313" key="2">
    <source>
        <dbReference type="EMBL" id="TGZ40376.1"/>
    </source>
</evidence>
<sequence>MFTVNKYRVVAPGVYGLPFKEVEIKGWTDTRVLTGFDHRDIRWIAHQTPPPITFTFILSNYRSRLLFQEESELSSKRWASAPRRPDSPCVLGAPTSREVSQSRFYTESSSDVPETSKLDTFAG</sequence>
<proteinExistence type="predicted"/>
<accession>A0A4S2JX82</accession>
<dbReference type="AlphaFoldDB" id="A0A4S2JX82"/>